<dbReference type="AlphaFoldDB" id="A0A8E2AIQ0"/>
<keyword evidence="3" id="KW-1185">Reference proteome</keyword>
<evidence type="ECO:0000313" key="3">
    <source>
        <dbReference type="Proteomes" id="UP000250043"/>
    </source>
</evidence>
<gene>
    <name evidence="2" type="ORF">OBBRIDRAFT_798352</name>
</gene>
<dbReference type="EMBL" id="KV722597">
    <property type="protein sequence ID" value="OCH85261.1"/>
    <property type="molecule type" value="Genomic_DNA"/>
</dbReference>
<accession>A0A8E2AIQ0</accession>
<evidence type="ECO:0000313" key="2">
    <source>
        <dbReference type="EMBL" id="OCH85261.1"/>
    </source>
</evidence>
<organism evidence="2 3">
    <name type="scientific">Obba rivulosa</name>
    <dbReference type="NCBI Taxonomy" id="1052685"/>
    <lineage>
        <taxon>Eukaryota</taxon>
        <taxon>Fungi</taxon>
        <taxon>Dikarya</taxon>
        <taxon>Basidiomycota</taxon>
        <taxon>Agaricomycotina</taxon>
        <taxon>Agaricomycetes</taxon>
        <taxon>Polyporales</taxon>
        <taxon>Gelatoporiaceae</taxon>
        <taxon>Obba</taxon>
    </lineage>
</organism>
<sequence length="163" mass="17944">MLTGVSDLPIDSCDRANCRAPTDALSERRKTLPLEVPPKQSCLCCLCDHTDVPQISIRRSARSPLHTLFRETPLALSDVPPISQACVATPGPSRQRRARGKENVAHPYLPTPRTKRHATTRGGTQRDELRTPSADVVAEALEYFNSGSEVLSMALRETESWAL</sequence>
<reference evidence="2 3" key="1">
    <citation type="submission" date="2016-07" db="EMBL/GenBank/DDBJ databases">
        <title>Draft genome of the white-rot fungus Obba rivulosa 3A-2.</title>
        <authorList>
            <consortium name="DOE Joint Genome Institute"/>
            <person name="Miettinen O."/>
            <person name="Riley R."/>
            <person name="Acob R."/>
            <person name="Barry K."/>
            <person name="Cullen D."/>
            <person name="De Vries R."/>
            <person name="Hainaut M."/>
            <person name="Hatakka A."/>
            <person name="Henrissat B."/>
            <person name="Hilden K."/>
            <person name="Kuo R."/>
            <person name="Labutti K."/>
            <person name="Lipzen A."/>
            <person name="Makela M.R."/>
            <person name="Sandor L."/>
            <person name="Spatafora J.W."/>
            <person name="Grigoriev I.V."/>
            <person name="Hibbett D.S."/>
        </authorList>
    </citation>
    <scope>NUCLEOTIDE SEQUENCE [LARGE SCALE GENOMIC DNA]</scope>
    <source>
        <strain evidence="2 3">3A-2</strain>
    </source>
</reference>
<protein>
    <submittedName>
        <fullName evidence="2">Uncharacterized protein</fullName>
    </submittedName>
</protein>
<name>A0A8E2AIQ0_9APHY</name>
<proteinExistence type="predicted"/>
<feature type="region of interest" description="Disordered" evidence="1">
    <location>
        <begin position="88"/>
        <end position="132"/>
    </location>
</feature>
<dbReference type="Proteomes" id="UP000250043">
    <property type="component" value="Unassembled WGS sequence"/>
</dbReference>
<evidence type="ECO:0000256" key="1">
    <source>
        <dbReference type="SAM" id="MobiDB-lite"/>
    </source>
</evidence>